<organism evidence="5 6">
    <name type="scientific">Litomosoides sigmodontis</name>
    <name type="common">Filarial nematode worm</name>
    <dbReference type="NCBI Taxonomy" id="42156"/>
    <lineage>
        <taxon>Eukaryota</taxon>
        <taxon>Metazoa</taxon>
        <taxon>Ecdysozoa</taxon>
        <taxon>Nematoda</taxon>
        <taxon>Chromadorea</taxon>
        <taxon>Rhabditida</taxon>
        <taxon>Spirurina</taxon>
        <taxon>Spiruromorpha</taxon>
        <taxon>Filarioidea</taxon>
        <taxon>Onchocercidae</taxon>
        <taxon>Litomosoides</taxon>
    </lineage>
</organism>
<keyword evidence="6" id="KW-1185">Reference proteome</keyword>
<feature type="region of interest" description="Disordered" evidence="4">
    <location>
        <begin position="1"/>
        <end position="23"/>
    </location>
</feature>
<dbReference type="STRING" id="42156.A0A3P6THI7"/>
<protein>
    <recommendedName>
        <fullName evidence="7">CCHC-type domain-containing protein</fullName>
    </recommendedName>
</protein>
<dbReference type="GO" id="GO:0008270">
    <property type="term" value="F:zinc ion binding"/>
    <property type="evidence" value="ECO:0007669"/>
    <property type="project" value="UniProtKB-KW"/>
</dbReference>
<reference evidence="5 6" key="1">
    <citation type="submission" date="2018-08" db="EMBL/GenBank/DDBJ databases">
        <authorList>
            <person name="Laetsch R D."/>
            <person name="Stevens L."/>
            <person name="Kumar S."/>
            <person name="Blaxter L. M."/>
        </authorList>
    </citation>
    <scope>NUCLEOTIDE SEQUENCE [LARGE SCALE GENOMIC DNA]</scope>
</reference>
<accession>A0A3P6THI7</accession>
<dbReference type="PANTHER" id="PTHR31437:SF1">
    <property type="entry name" value="PROTEIN SREK1IP1"/>
    <property type="match status" value="1"/>
</dbReference>
<keyword evidence="3" id="KW-0862">Zinc</keyword>
<evidence type="ECO:0000256" key="4">
    <source>
        <dbReference type="SAM" id="MobiDB-lite"/>
    </source>
</evidence>
<gene>
    <name evidence="5" type="ORF">NLS_LOCUS8218</name>
</gene>
<dbReference type="OrthoDB" id="5984709at2759"/>
<dbReference type="PANTHER" id="PTHR31437">
    <property type="entry name" value="SREK1IP1 FAMILY MEMBER"/>
    <property type="match status" value="1"/>
</dbReference>
<sequence>MSSWACKELQNHPKEPGSSATSTGMYGGITIQATTTVGACRKCGYPGHLPFQCYNFLQPIGANCADISSTSSESDYETPLTAKESKRKIKRKSKEHSHHEHHKKRKKSHNSSTKPKKKREKYLGSKGHHEKLKTKAKAKHIYKSS</sequence>
<evidence type="ECO:0000256" key="2">
    <source>
        <dbReference type="ARBA" id="ARBA00022771"/>
    </source>
</evidence>
<proteinExistence type="predicted"/>
<dbReference type="OMA" id="PIGANCA"/>
<feature type="compositionally biased region" description="Basic residues" evidence="4">
    <location>
        <begin position="85"/>
        <end position="145"/>
    </location>
</feature>
<keyword evidence="2" id="KW-0863">Zinc-finger</keyword>
<evidence type="ECO:0000313" key="6">
    <source>
        <dbReference type="Proteomes" id="UP000277928"/>
    </source>
</evidence>
<evidence type="ECO:0008006" key="7">
    <source>
        <dbReference type="Google" id="ProtNLM"/>
    </source>
</evidence>
<dbReference type="Proteomes" id="UP000277928">
    <property type="component" value="Unassembled WGS sequence"/>
</dbReference>
<evidence type="ECO:0000256" key="1">
    <source>
        <dbReference type="ARBA" id="ARBA00022723"/>
    </source>
</evidence>
<feature type="region of interest" description="Disordered" evidence="4">
    <location>
        <begin position="68"/>
        <end position="145"/>
    </location>
</feature>
<dbReference type="AlphaFoldDB" id="A0A3P6THI7"/>
<evidence type="ECO:0000256" key="3">
    <source>
        <dbReference type="ARBA" id="ARBA00022833"/>
    </source>
</evidence>
<evidence type="ECO:0000313" key="5">
    <source>
        <dbReference type="EMBL" id="VDK87552.1"/>
    </source>
</evidence>
<name>A0A3P6THI7_LITSI</name>
<keyword evidence="1" id="KW-0479">Metal-binding</keyword>
<dbReference type="EMBL" id="UYRX01000989">
    <property type="protein sequence ID" value="VDK87552.1"/>
    <property type="molecule type" value="Genomic_DNA"/>
</dbReference>